<reference evidence="3" key="1">
    <citation type="journal article" date="2023" name="Commun. Biol.">
        <title>Genome analysis of Parmales, the sister group of diatoms, reveals the evolutionary specialization of diatoms from phago-mixotrophs to photoautotrophs.</title>
        <authorList>
            <person name="Ban H."/>
            <person name="Sato S."/>
            <person name="Yoshikawa S."/>
            <person name="Yamada K."/>
            <person name="Nakamura Y."/>
            <person name="Ichinomiya M."/>
            <person name="Sato N."/>
            <person name="Blanc-Mathieu R."/>
            <person name="Endo H."/>
            <person name="Kuwata A."/>
            <person name="Ogata H."/>
        </authorList>
    </citation>
    <scope>NUCLEOTIDE SEQUENCE [LARGE SCALE GENOMIC DNA]</scope>
</reference>
<dbReference type="OrthoDB" id="5077at2759"/>
<proteinExistence type="predicted"/>
<gene>
    <name evidence="2" type="ORF">TrCOL_g9302</name>
</gene>
<dbReference type="PANTHER" id="PTHR48191:SF2">
    <property type="entry name" value="PROTEIN HHL1, CHLOROPLASTIC"/>
    <property type="match status" value="1"/>
</dbReference>
<dbReference type="PANTHER" id="PTHR48191">
    <property type="entry name" value="PROTEIN HHL1 CHLOROPLASTIC"/>
    <property type="match status" value="1"/>
</dbReference>
<accession>A0A9W7LBZ5</accession>
<feature type="chain" id="PRO_5040944540" evidence="1">
    <location>
        <begin position="20"/>
        <end position="224"/>
    </location>
</feature>
<name>A0A9W7LBZ5_9STRA</name>
<dbReference type="EMBL" id="BRYA01000205">
    <property type="protein sequence ID" value="GMI44081.1"/>
    <property type="molecule type" value="Genomic_DNA"/>
</dbReference>
<dbReference type="Pfam" id="PF20133">
    <property type="entry name" value="HHL1-like"/>
    <property type="match status" value="1"/>
</dbReference>
<sequence>MSPMNNFVIVVLLIPSILSYSFRTPITASSLSSVEAITGAHPPPISSTPPPPSHLSSLHSLSMKKGKPNVPPMMRSQYKQQQSMNTMREQMMDAQNVGPDGIPIFNMYVKSPTGAGMWYPCGSFKGDERTKALIESQDGILGGMAKKQLEQGVAGSLYDSITQLRESVVRSYPQLKKSRENLVWGYKITVMKGTPNEEEMKKIKEVVPEARPEGFLDNVKNMFN</sequence>
<comment type="caution">
    <text evidence="2">The sequence shown here is derived from an EMBL/GenBank/DDBJ whole genome shotgun (WGS) entry which is preliminary data.</text>
</comment>
<dbReference type="Proteomes" id="UP001165065">
    <property type="component" value="Unassembled WGS sequence"/>
</dbReference>
<evidence type="ECO:0000313" key="3">
    <source>
        <dbReference type="Proteomes" id="UP001165065"/>
    </source>
</evidence>
<evidence type="ECO:0000313" key="2">
    <source>
        <dbReference type="EMBL" id="GMI44081.1"/>
    </source>
</evidence>
<keyword evidence="1" id="KW-0732">Signal</keyword>
<evidence type="ECO:0000256" key="1">
    <source>
        <dbReference type="SAM" id="SignalP"/>
    </source>
</evidence>
<dbReference type="InterPro" id="IPR045388">
    <property type="entry name" value="HHL1-like"/>
</dbReference>
<dbReference type="AlphaFoldDB" id="A0A9W7LBZ5"/>
<keyword evidence="3" id="KW-1185">Reference proteome</keyword>
<organism evidence="2 3">
    <name type="scientific">Triparma columacea</name>
    <dbReference type="NCBI Taxonomy" id="722753"/>
    <lineage>
        <taxon>Eukaryota</taxon>
        <taxon>Sar</taxon>
        <taxon>Stramenopiles</taxon>
        <taxon>Ochrophyta</taxon>
        <taxon>Bolidophyceae</taxon>
        <taxon>Parmales</taxon>
        <taxon>Triparmaceae</taxon>
        <taxon>Triparma</taxon>
    </lineage>
</organism>
<protein>
    <submittedName>
        <fullName evidence="2">Uncharacterized protein</fullName>
    </submittedName>
</protein>
<feature type="signal peptide" evidence="1">
    <location>
        <begin position="1"/>
        <end position="19"/>
    </location>
</feature>